<evidence type="ECO:0000259" key="1">
    <source>
        <dbReference type="PROSITE" id="PS51736"/>
    </source>
</evidence>
<dbReference type="PROSITE" id="PS51736">
    <property type="entry name" value="RECOMBINASES_3"/>
    <property type="match status" value="1"/>
</dbReference>
<dbReference type="OrthoDB" id="7735915at2"/>
<dbReference type="EMBL" id="SPQT01000064">
    <property type="protein sequence ID" value="TFV36567.1"/>
    <property type="molecule type" value="Genomic_DNA"/>
</dbReference>
<dbReference type="CDD" id="cd00338">
    <property type="entry name" value="Ser_Recombinase"/>
    <property type="match status" value="1"/>
</dbReference>
<dbReference type="Pfam" id="PF07508">
    <property type="entry name" value="Recombinase"/>
    <property type="match status" value="1"/>
</dbReference>
<dbReference type="AlphaFoldDB" id="A0A4Y9L1I6"/>
<dbReference type="GO" id="GO:0003677">
    <property type="term" value="F:DNA binding"/>
    <property type="evidence" value="ECO:0007669"/>
    <property type="project" value="InterPro"/>
</dbReference>
<protein>
    <submittedName>
        <fullName evidence="3">Recombinase family protein</fullName>
    </submittedName>
</protein>
<dbReference type="PANTHER" id="PTHR30461:SF23">
    <property type="entry name" value="DNA RECOMBINASE-RELATED"/>
    <property type="match status" value="1"/>
</dbReference>
<feature type="domain" description="Recombinase" evidence="2">
    <location>
        <begin position="200"/>
        <end position="323"/>
    </location>
</feature>
<dbReference type="SMART" id="SM00857">
    <property type="entry name" value="Resolvase"/>
    <property type="match status" value="1"/>
</dbReference>
<dbReference type="PROSITE" id="PS51737">
    <property type="entry name" value="RECOMBINASE_DNA_BIND"/>
    <property type="match status" value="1"/>
</dbReference>
<evidence type="ECO:0000313" key="3">
    <source>
        <dbReference type="EMBL" id="TFV36567.1"/>
    </source>
</evidence>
<dbReference type="PANTHER" id="PTHR30461">
    <property type="entry name" value="DNA-INVERTASE FROM LAMBDOID PROPHAGE"/>
    <property type="match status" value="1"/>
</dbReference>
<sequence length="534" mass="60874">MSKALIVHKDRLLQPQNTYRAAQYVRMSTDHQQYSIENQAAVIATYAELHNLTIVRTYRDEGESGLKIDNRQGLIKLIDDVRSDQANFGHLLVFDVSRWGRFQDVDESAHYEFICRKAGVRVTYCAEQFDNDGSLLSSIIKNIKRVMAAEFSRELSGRVHAASVRLASKGFKVGGREPFGLERRVVDGEFRWKGTLQAGEHKFLSTDRVRLAPGSDAKVEVVRWIFNEYLRGASQEAIARELNRRGSLTNRGGPWCQSSISTLLRREAYIGNVIYNRHTQKLGSKRATNPKDLWVRSEGAIEAIVECDVFRRVSKALEQRCVHISEEEMLVRLRKLLMKKGKLSAPIIDAAPGLPSVGTYLKHFGALRNLYRMIGYAGNKSYWAKLDTHKRLVERQLENAALLQEAFEKSGRSATFYSSNHCLRVDDAVNICFRVATCRKYVSIPPKWKLVRRVRWPAGWVVVLRLAENNEAILDYVIMPSTSLSFQGQLFWFSEASRASCKIERFDTFEEVSRVLIESVNKGIRGAKCRTQSI</sequence>
<organism evidence="3 4">
    <name type="scientific">Bradyrhizobium niftali</name>
    <dbReference type="NCBI Taxonomy" id="2560055"/>
    <lineage>
        <taxon>Bacteria</taxon>
        <taxon>Pseudomonadati</taxon>
        <taxon>Pseudomonadota</taxon>
        <taxon>Alphaproteobacteria</taxon>
        <taxon>Hyphomicrobiales</taxon>
        <taxon>Nitrobacteraceae</taxon>
        <taxon>Bradyrhizobium</taxon>
    </lineage>
</organism>
<dbReference type="InterPro" id="IPR050639">
    <property type="entry name" value="SSR_resolvase"/>
</dbReference>
<dbReference type="InterPro" id="IPR011109">
    <property type="entry name" value="DNA_bind_recombinase_dom"/>
</dbReference>
<dbReference type="GO" id="GO:0000150">
    <property type="term" value="F:DNA strand exchange activity"/>
    <property type="evidence" value="ECO:0007669"/>
    <property type="project" value="InterPro"/>
</dbReference>
<dbReference type="InterPro" id="IPR036162">
    <property type="entry name" value="Resolvase-like_N_sf"/>
</dbReference>
<dbReference type="Pfam" id="PF00239">
    <property type="entry name" value="Resolvase"/>
    <property type="match status" value="1"/>
</dbReference>
<dbReference type="Proteomes" id="UP000297966">
    <property type="component" value="Unassembled WGS sequence"/>
</dbReference>
<dbReference type="Gene3D" id="3.90.1750.20">
    <property type="entry name" value="Putative Large Serine Recombinase, Chain B, Domain 2"/>
    <property type="match status" value="1"/>
</dbReference>
<accession>A0A4Y9L1I6</accession>
<name>A0A4Y9L1I6_9BRAD</name>
<dbReference type="InterPro" id="IPR006119">
    <property type="entry name" value="Resolv_N"/>
</dbReference>
<dbReference type="FunFam" id="3.40.50.1390:FF:000008">
    <property type="entry name" value="DNA recombinase"/>
    <property type="match status" value="1"/>
</dbReference>
<dbReference type="Gene3D" id="3.40.50.1390">
    <property type="entry name" value="Resolvase, N-terminal catalytic domain"/>
    <property type="match status" value="1"/>
</dbReference>
<feature type="domain" description="Resolvase/invertase-type recombinase catalytic" evidence="1">
    <location>
        <begin position="20"/>
        <end position="170"/>
    </location>
</feature>
<keyword evidence="4" id="KW-1185">Reference proteome</keyword>
<gene>
    <name evidence="3" type="ORF">E4K65_45135</name>
</gene>
<dbReference type="InterPro" id="IPR038109">
    <property type="entry name" value="DNA_bind_recomb_sf"/>
</dbReference>
<comment type="caution">
    <text evidence="3">The sequence shown here is derived from an EMBL/GenBank/DDBJ whole genome shotgun (WGS) entry which is preliminary data.</text>
</comment>
<proteinExistence type="predicted"/>
<reference evidence="3 4" key="1">
    <citation type="submission" date="2019-03" db="EMBL/GenBank/DDBJ databases">
        <title>Bradyrhizobium diversity isolated from nodules of Chamaecrista fasciculata.</title>
        <authorList>
            <person name="Klepa M.S."/>
            <person name="Urquiaga M.O."/>
            <person name="Hungria M."/>
            <person name="Delamuta J.R."/>
        </authorList>
    </citation>
    <scope>NUCLEOTIDE SEQUENCE [LARGE SCALE GENOMIC DNA]</scope>
    <source>
        <strain evidence="3 4">CNPSo 3448</strain>
    </source>
</reference>
<evidence type="ECO:0000313" key="4">
    <source>
        <dbReference type="Proteomes" id="UP000297966"/>
    </source>
</evidence>
<dbReference type="SUPFAM" id="SSF53041">
    <property type="entry name" value="Resolvase-like"/>
    <property type="match status" value="1"/>
</dbReference>
<evidence type="ECO:0000259" key="2">
    <source>
        <dbReference type="PROSITE" id="PS51737"/>
    </source>
</evidence>